<dbReference type="PANTHER" id="PTHR46457:SF1">
    <property type="entry name" value="DNA REPAIR PROTEIN RAD51 HOMOLOG 4"/>
    <property type="match status" value="1"/>
</dbReference>
<gene>
    <name evidence="5" type="ORF">M011DRAFT_470157</name>
</gene>
<dbReference type="Gene3D" id="3.40.50.300">
    <property type="entry name" value="P-loop containing nucleotide triphosphate hydrolases"/>
    <property type="match status" value="1"/>
</dbReference>
<dbReference type="GO" id="GO:0005657">
    <property type="term" value="C:replication fork"/>
    <property type="evidence" value="ECO:0007669"/>
    <property type="project" value="TreeGrafter"/>
</dbReference>
<keyword evidence="3" id="KW-0175">Coiled coil</keyword>
<sequence>MHIHSAPASSLVDERKIDGIVGSVLGGRKPKEEENERIRSGSKSVDDALGGGVRTGCLVGMNVCVDSRTNYGMGVGRELYQALLIHHLIPREATSAPPSIVYVIDTNGDFDVYYLYNLVQREVQVNSAFRNAMAGLSPEEIAKTVLDRVFLMRVFDMIGMMEAVQEIRENLDKEKLAREKEEVNEESTGRAESTIGGEEHVVEKDDEVQREERVIADSEDEYDDDEMLFDAPDIDAYIQAYDGNLDTFESPQDAQLDPTNTSAQSSPASPKTKNILILIDNFSDALTPLLNKDREGGERIAHAILHTLHTLAHSHSPKTHKITPLILNPAPSPSPPPYHRYRRSDTRQPFYHDPSIFFSVRNIPENINLLAPYLDSKLLVSRAPKREQDAKLLAGYVKQGSRVFRGVEWVGVVEVVGDREGRTGTWGVFDLNGVLS</sequence>
<evidence type="ECO:0000256" key="3">
    <source>
        <dbReference type="SAM" id="Coils"/>
    </source>
</evidence>
<dbReference type="GO" id="GO:0003697">
    <property type="term" value="F:single-stranded DNA binding"/>
    <property type="evidence" value="ECO:0007669"/>
    <property type="project" value="TreeGrafter"/>
</dbReference>
<evidence type="ECO:0000256" key="1">
    <source>
        <dbReference type="ARBA" id="ARBA00004123"/>
    </source>
</evidence>
<dbReference type="GO" id="GO:0000724">
    <property type="term" value="P:double-strand break repair via homologous recombination"/>
    <property type="evidence" value="ECO:0007669"/>
    <property type="project" value="TreeGrafter"/>
</dbReference>
<keyword evidence="2" id="KW-0539">Nucleus</keyword>
<evidence type="ECO:0000256" key="4">
    <source>
        <dbReference type="SAM" id="MobiDB-lite"/>
    </source>
</evidence>
<dbReference type="Proteomes" id="UP000799440">
    <property type="component" value="Unassembled WGS sequence"/>
</dbReference>
<keyword evidence="6" id="KW-1185">Reference proteome</keyword>
<evidence type="ECO:0008006" key="7">
    <source>
        <dbReference type="Google" id="ProtNLM"/>
    </source>
</evidence>
<dbReference type="EMBL" id="MU006586">
    <property type="protein sequence ID" value="KAF2744852.1"/>
    <property type="molecule type" value="Genomic_DNA"/>
</dbReference>
<organism evidence="5 6">
    <name type="scientific">Sporormia fimetaria CBS 119925</name>
    <dbReference type="NCBI Taxonomy" id="1340428"/>
    <lineage>
        <taxon>Eukaryota</taxon>
        <taxon>Fungi</taxon>
        <taxon>Dikarya</taxon>
        <taxon>Ascomycota</taxon>
        <taxon>Pezizomycotina</taxon>
        <taxon>Dothideomycetes</taxon>
        <taxon>Pleosporomycetidae</taxon>
        <taxon>Pleosporales</taxon>
        <taxon>Sporormiaceae</taxon>
        <taxon>Sporormia</taxon>
    </lineage>
</organism>
<dbReference type="GO" id="GO:0033063">
    <property type="term" value="C:Rad51B-Rad51C-Rad51D-XRCC2 complex"/>
    <property type="evidence" value="ECO:0007669"/>
    <property type="project" value="TreeGrafter"/>
</dbReference>
<dbReference type="GO" id="GO:0005815">
    <property type="term" value="C:microtubule organizing center"/>
    <property type="evidence" value="ECO:0007669"/>
    <property type="project" value="TreeGrafter"/>
</dbReference>
<reference evidence="5" key="1">
    <citation type="journal article" date="2020" name="Stud. Mycol.">
        <title>101 Dothideomycetes genomes: a test case for predicting lifestyles and emergence of pathogens.</title>
        <authorList>
            <person name="Haridas S."/>
            <person name="Albert R."/>
            <person name="Binder M."/>
            <person name="Bloem J."/>
            <person name="Labutti K."/>
            <person name="Salamov A."/>
            <person name="Andreopoulos B."/>
            <person name="Baker S."/>
            <person name="Barry K."/>
            <person name="Bills G."/>
            <person name="Bluhm B."/>
            <person name="Cannon C."/>
            <person name="Castanera R."/>
            <person name="Culley D."/>
            <person name="Daum C."/>
            <person name="Ezra D."/>
            <person name="Gonzalez J."/>
            <person name="Henrissat B."/>
            <person name="Kuo A."/>
            <person name="Liang C."/>
            <person name="Lipzen A."/>
            <person name="Lutzoni F."/>
            <person name="Magnuson J."/>
            <person name="Mondo S."/>
            <person name="Nolan M."/>
            <person name="Ohm R."/>
            <person name="Pangilinan J."/>
            <person name="Park H.-J."/>
            <person name="Ramirez L."/>
            <person name="Alfaro M."/>
            <person name="Sun H."/>
            <person name="Tritt A."/>
            <person name="Yoshinaga Y."/>
            <person name="Zwiers L.-H."/>
            <person name="Turgeon B."/>
            <person name="Goodwin S."/>
            <person name="Spatafora J."/>
            <person name="Crous P."/>
            <person name="Grigoriev I."/>
        </authorList>
    </citation>
    <scope>NUCLEOTIDE SEQUENCE</scope>
    <source>
        <strain evidence="5">CBS 119925</strain>
    </source>
</reference>
<dbReference type="GO" id="GO:0042148">
    <property type="term" value="P:DNA strand invasion"/>
    <property type="evidence" value="ECO:0007669"/>
    <property type="project" value="TreeGrafter"/>
</dbReference>
<evidence type="ECO:0000256" key="2">
    <source>
        <dbReference type="ARBA" id="ARBA00023242"/>
    </source>
</evidence>
<comment type="subcellular location">
    <subcellularLocation>
        <location evidence="1">Nucleus</location>
    </subcellularLocation>
</comment>
<dbReference type="InterPro" id="IPR027417">
    <property type="entry name" value="P-loop_NTPase"/>
</dbReference>
<name>A0A6A6V2P8_9PLEO</name>
<dbReference type="PANTHER" id="PTHR46457">
    <property type="entry name" value="DNA REPAIR PROTEIN RAD51 HOMOLOG 4"/>
    <property type="match status" value="1"/>
</dbReference>
<dbReference type="GO" id="GO:0008094">
    <property type="term" value="F:ATP-dependent activity, acting on DNA"/>
    <property type="evidence" value="ECO:0007669"/>
    <property type="project" value="TreeGrafter"/>
</dbReference>
<protein>
    <recommendedName>
        <fullName evidence="7">DNA recombination and repair protein Rad51-like C-terminal domain-containing protein</fullName>
    </recommendedName>
</protein>
<feature type="region of interest" description="Disordered" evidence="4">
    <location>
        <begin position="23"/>
        <end position="45"/>
    </location>
</feature>
<evidence type="ECO:0000313" key="5">
    <source>
        <dbReference type="EMBL" id="KAF2744852.1"/>
    </source>
</evidence>
<dbReference type="GO" id="GO:0000400">
    <property type="term" value="F:four-way junction DNA binding"/>
    <property type="evidence" value="ECO:0007669"/>
    <property type="project" value="TreeGrafter"/>
</dbReference>
<feature type="compositionally biased region" description="Basic and acidic residues" evidence="4">
    <location>
        <begin position="29"/>
        <end position="39"/>
    </location>
</feature>
<accession>A0A6A6V2P8</accession>
<feature type="compositionally biased region" description="Polar residues" evidence="4">
    <location>
        <begin position="247"/>
        <end position="270"/>
    </location>
</feature>
<feature type="region of interest" description="Disordered" evidence="4">
    <location>
        <begin position="246"/>
        <end position="270"/>
    </location>
</feature>
<feature type="coiled-coil region" evidence="3">
    <location>
        <begin position="164"/>
        <end position="221"/>
    </location>
</feature>
<dbReference type="GO" id="GO:0000723">
    <property type="term" value="P:telomere maintenance"/>
    <property type="evidence" value="ECO:0007669"/>
    <property type="project" value="TreeGrafter"/>
</dbReference>
<evidence type="ECO:0000313" key="6">
    <source>
        <dbReference type="Proteomes" id="UP000799440"/>
    </source>
</evidence>
<proteinExistence type="predicted"/>
<dbReference type="OrthoDB" id="336321at2759"/>
<dbReference type="InterPro" id="IPR051988">
    <property type="entry name" value="HRR_RAD51_Paralog"/>
</dbReference>
<dbReference type="GO" id="GO:0007131">
    <property type="term" value="P:reciprocal meiotic recombination"/>
    <property type="evidence" value="ECO:0007669"/>
    <property type="project" value="TreeGrafter"/>
</dbReference>
<dbReference type="AlphaFoldDB" id="A0A6A6V2P8"/>